<evidence type="ECO:0000256" key="3">
    <source>
        <dbReference type="ARBA" id="ARBA00022448"/>
    </source>
</evidence>
<dbReference type="GO" id="GO:0005886">
    <property type="term" value="C:plasma membrane"/>
    <property type="evidence" value="ECO:0007669"/>
    <property type="project" value="TreeGrafter"/>
</dbReference>
<dbReference type="GO" id="GO:0005337">
    <property type="term" value="F:nucleoside transmembrane transporter activity"/>
    <property type="evidence" value="ECO:0007669"/>
    <property type="project" value="InterPro"/>
</dbReference>
<feature type="transmembrane region" description="Helical" evidence="7">
    <location>
        <begin position="61"/>
        <end position="79"/>
    </location>
</feature>
<evidence type="ECO:0000256" key="6">
    <source>
        <dbReference type="ARBA" id="ARBA00023136"/>
    </source>
</evidence>
<feature type="transmembrane region" description="Helical" evidence="7">
    <location>
        <begin position="85"/>
        <end position="107"/>
    </location>
</feature>
<feature type="transmembrane region" description="Helical" evidence="7">
    <location>
        <begin position="155"/>
        <end position="173"/>
    </location>
</feature>
<feature type="transmembrane region" description="Helical" evidence="7">
    <location>
        <begin position="29"/>
        <end position="49"/>
    </location>
</feature>
<dbReference type="Pfam" id="PF01733">
    <property type="entry name" value="Nucleoside_tran"/>
    <property type="match status" value="1"/>
</dbReference>
<keyword evidence="5 7" id="KW-1133">Transmembrane helix</keyword>
<evidence type="ECO:0000256" key="7">
    <source>
        <dbReference type="SAM" id="Phobius"/>
    </source>
</evidence>
<evidence type="ECO:0000313" key="8">
    <source>
        <dbReference type="EMBL" id="NDV32635.1"/>
    </source>
</evidence>
<dbReference type="PRINTS" id="PR01130">
    <property type="entry name" value="DERENTRNSPRT"/>
</dbReference>
<feature type="transmembrane region" description="Helical" evidence="7">
    <location>
        <begin position="289"/>
        <end position="309"/>
    </location>
</feature>
<feature type="transmembrane region" description="Helical" evidence="7">
    <location>
        <begin position="128"/>
        <end position="149"/>
    </location>
</feature>
<keyword evidence="3" id="KW-0813">Transport</keyword>
<protein>
    <recommendedName>
        <fullName evidence="9">ADP,ATP carrier protein</fullName>
    </recommendedName>
</protein>
<dbReference type="InterPro" id="IPR002259">
    <property type="entry name" value="Eqnu_transpt"/>
</dbReference>
<evidence type="ECO:0000256" key="1">
    <source>
        <dbReference type="ARBA" id="ARBA00004141"/>
    </source>
</evidence>
<comment type="subcellular location">
    <subcellularLocation>
        <location evidence="1">Membrane</location>
        <topology evidence="1">Multi-pass membrane protein</topology>
    </subcellularLocation>
</comment>
<dbReference type="AlphaFoldDB" id="A0A6B2L6P6"/>
<evidence type="ECO:0000256" key="4">
    <source>
        <dbReference type="ARBA" id="ARBA00022692"/>
    </source>
</evidence>
<dbReference type="SUPFAM" id="SSF103473">
    <property type="entry name" value="MFS general substrate transporter"/>
    <property type="match status" value="1"/>
</dbReference>
<dbReference type="PANTHER" id="PTHR10332">
    <property type="entry name" value="EQUILIBRATIVE NUCLEOSIDE TRANSPORTER"/>
    <property type="match status" value="1"/>
</dbReference>
<feature type="transmembrane region" description="Helical" evidence="7">
    <location>
        <begin position="321"/>
        <end position="344"/>
    </location>
</feature>
<reference evidence="8" key="1">
    <citation type="journal article" date="2020" name="J. Eukaryot. Microbiol.">
        <title>De novo Sequencing, Assembly and Annotation of the Transcriptome for the Free-Living Testate Amoeba Arcella intermedia.</title>
        <authorList>
            <person name="Ribeiro G.M."/>
            <person name="Porfirio-Sousa A.L."/>
            <person name="Maurer-Alcala X.X."/>
            <person name="Katz L.A."/>
            <person name="Lahr D.J.G."/>
        </authorList>
    </citation>
    <scope>NUCLEOTIDE SEQUENCE</scope>
</reference>
<accession>A0A6B2L6P6</accession>
<keyword evidence="6 7" id="KW-0472">Membrane</keyword>
<comment type="similarity">
    <text evidence="2">Belongs to the SLC29A/ENT transporter (TC 2.A.57) family.</text>
</comment>
<keyword evidence="4 7" id="KW-0812">Transmembrane</keyword>
<dbReference type="InterPro" id="IPR036259">
    <property type="entry name" value="MFS_trans_sf"/>
</dbReference>
<dbReference type="EMBL" id="GIBP01003666">
    <property type="protein sequence ID" value="NDV32635.1"/>
    <property type="molecule type" value="Transcribed_RNA"/>
</dbReference>
<proteinExistence type="inferred from homology"/>
<evidence type="ECO:0008006" key="9">
    <source>
        <dbReference type="Google" id="ProtNLM"/>
    </source>
</evidence>
<evidence type="ECO:0000256" key="2">
    <source>
        <dbReference type="ARBA" id="ARBA00007965"/>
    </source>
</evidence>
<sequence length="375" mass="43625">MLSCSFVLPENSLLNQNYYSLFKGYRVDIIFYLVYYWFYSFAYFSSIYFSTPKHRFRRITIGTIILFLLMIPVFFTETIPLSVGYIFYSFLVSLIALGQVFTETTLYEYTSYFHSPKHINAIQIGKDIGGLILLLFFTIFNGTSASPFVHLSVNILITIVVMAVAIIYFLFFMSKKKYWDYYVNVLAVDDQSIISDKDINVTENNENNDENEENKDDLLKSKVDQKPEFSLPELKVQPETAAEIYLGIAKCLYQPIIACFGNYVTTATFFPAFLYKLTSNNPDLNNKQWFAIILMFIFFVFSLFGKILLREKYFLKVKPKLVYILIICRIIFIPLWILCVLPKVFKHDVFPVSFMIFFALSDGYCGSKLLPSKQP</sequence>
<dbReference type="PANTHER" id="PTHR10332:SF10">
    <property type="entry name" value="EQUILIBRATIVE NUCLEOSIDE TRANSPORTER 4"/>
    <property type="match status" value="1"/>
</dbReference>
<feature type="transmembrane region" description="Helical" evidence="7">
    <location>
        <begin position="256"/>
        <end position="277"/>
    </location>
</feature>
<organism evidence="8">
    <name type="scientific">Arcella intermedia</name>
    <dbReference type="NCBI Taxonomy" id="1963864"/>
    <lineage>
        <taxon>Eukaryota</taxon>
        <taxon>Amoebozoa</taxon>
        <taxon>Tubulinea</taxon>
        <taxon>Elardia</taxon>
        <taxon>Arcellinida</taxon>
        <taxon>Sphaerothecina</taxon>
        <taxon>Arcellidae</taxon>
        <taxon>Arcella</taxon>
    </lineage>
</organism>
<evidence type="ECO:0000256" key="5">
    <source>
        <dbReference type="ARBA" id="ARBA00022989"/>
    </source>
</evidence>
<name>A0A6B2L6P6_9EUKA</name>